<name>A0A1J5PHZ8_9ZZZZ</name>
<gene>
    <name evidence="1" type="ORF">GALL_472890</name>
</gene>
<dbReference type="EMBL" id="MLJW01003883">
    <property type="protein sequence ID" value="OIQ71094.1"/>
    <property type="molecule type" value="Genomic_DNA"/>
</dbReference>
<organism evidence="1">
    <name type="scientific">mine drainage metagenome</name>
    <dbReference type="NCBI Taxonomy" id="410659"/>
    <lineage>
        <taxon>unclassified sequences</taxon>
        <taxon>metagenomes</taxon>
        <taxon>ecological metagenomes</taxon>
    </lineage>
</organism>
<reference evidence="1" key="1">
    <citation type="submission" date="2016-10" db="EMBL/GenBank/DDBJ databases">
        <title>Sequence of Gallionella enrichment culture.</title>
        <authorList>
            <person name="Poehlein A."/>
            <person name="Muehling M."/>
            <person name="Daniel R."/>
        </authorList>
    </citation>
    <scope>NUCLEOTIDE SEQUENCE</scope>
</reference>
<dbReference type="AlphaFoldDB" id="A0A1J5PHZ8"/>
<evidence type="ECO:0008006" key="2">
    <source>
        <dbReference type="Google" id="ProtNLM"/>
    </source>
</evidence>
<sequence length="233" mass="25399">MPSNLVSSWKAVLEIAGQVPLEKWVLIGGQMVALHALIASTNPPRLSLDIDLLVHVLAPKGALGTCSRLLQEMDFQPEMDLAGNVYRFRSPDGGVIDLLAPEDVPADRLPLIRGGHTVLIEGGRQALNRTAVVTVHLESQKVDVPVPDLLGALVLKSAAWAVDSRDRARHSQDAAFLVSLMRDPRLEQARFAGSDRHRLHKLDSVLKDPNAREWALLGDAAEDGYAAWRILLG</sequence>
<accession>A0A1J5PHZ8</accession>
<comment type="caution">
    <text evidence="1">The sequence shown here is derived from an EMBL/GenBank/DDBJ whole genome shotgun (WGS) entry which is preliminary data.</text>
</comment>
<evidence type="ECO:0000313" key="1">
    <source>
        <dbReference type="EMBL" id="OIQ71094.1"/>
    </source>
</evidence>
<proteinExistence type="predicted"/>
<protein>
    <recommendedName>
        <fullName evidence="2">Protein containing DUF1814</fullName>
    </recommendedName>
</protein>